<keyword evidence="3" id="KW-0804">Transcription</keyword>
<keyword evidence="1" id="KW-0805">Transcription regulation</keyword>
<dbReference type="InterPro" id="IPR018060">
    <property type="entry name" value="HTH_AraC"/>
</dbReference>
<evidence type="ECO:0000256" key="1">
    <source>
        <dbReference type="ARBA" id="ARBA00023015"/>
    </source>
</evidence>
<feature type="domain" description="HTH araC/xylS-type" evidence="4">
    <location>
        <begin position="230"/>
        <end position="328"/>
    </location>
</feature>
<dbReference type="EMBL" id="AQQV01000001">
    <property type="protein sequence ID" value="ORE88548.1"/>
    <property type="molecule type" value="Genomic_DNA"/>
</dbReference>
<evidence type="ECO:0000313" key="5">
    <source>
        <dbReference type="EMBL" id="ORE88548.1"/>
    </source>
</evidence>
<dbReference type="GO" id="GO:0005829">
    <property type="term" value="C:cytosol"/>
    <property type="evidence" value="ECO:0007669"/>
    <property type="project" value="TreeGrafter"/>
</dbReference>
<keyword evidence="6" id="KW-1185">Reference proteome</keyword>
<dbReference type="GO" id="GO:0003700">
    <property type="term" value="F:DNA-binding transcription factor activity"/>
    <property type="evidence" value="ECO:0007669"/>
    <property type="project" value="InterPro"/>
</dbReference>
<name>A0A1Y1SG37_9GAMM</name>
<reference evidence="5 6" key="1">
    <citation type="submission" date="2013-04" db="EMBL/GenBank/DDBJ databases">
        <title>Oceanococcus atlanticus 22II-S10r2 Genome Sequencing.</title>
        <authorList>
            <person name="Lai Q."/>
            <person name="Li G."/>
            <person name="Shao Z."/>
        </authorList>
    </citation>
    <scope>NUCLEOTIDE SEQUENCE [LARGE SCALE GENOMIC DNA]</scope>
    <source>
        <strain evidence="5 6">22II-S10r2</strain>
    </source>
</reference>
<dbReference type="PROSITE" id="PS01124">
    <property type="entry name" value="HTH_ARAC_FAMILY_2"/>
    <property type="match status" value="1"/>
</dbReference>
<dbReference type="Pfam" id="PF12833">
    <property type="entry name" value="HTH_18"/>
    <property type="match status" value="1"/>
</dbReference>
<dbReference type="PANTHER" id="PTHR47894">
    <property type="entry name" value="HTH-TYPE TRANSCRIPTIONAL REGULATOR GADX"/>
    <property type="match status" value="1"/>
</dbReference>
<dbReference type="InterPro" id="IPR020449">
    <property type="entry name" value="Tscrpt_reg_AraC-type_HTH"/>
</dbReference>
<dbReference type="GO" id="GO:0000976">
    <property type="term" value="F:transcription cis-regulatory region binding"/>
    <property type="evidence" value="ECO:0007669"/>
    <property type="project" value="TreeGrafter"/>
</dbReference>
<dbReference type="InterPro" id="IPR009057">
    <property type="entry name" value="Homeodomain-like_sf"/>
</dbReference>
<dbReference type="RefSeq" id="WP_083559180.1">
    <property type="nucleotide sequence ID" value="NZ_AQQV01000001.1"/>
</dbReference>
<dbReference type="STRING" id="1317117.ATO7_01695"/>
<keyword evidence="2" id="KW-0238">DNA-binding</keyword>
<dbReference type="Gene3D" id="1.10.10.60">
    <property type="entry name" value="Homeodomain-like"/>
    <property type="match status" value="1"/>
</dbReference>
<accession>A0A1Y1SG37</accession>
<protein>
    <submittedName>
        <fullName evidence="5">AraC family transcriptional regulator</fullName>
    </submittedName>
</protein>
<sequence>MRGHISTHWLGLLFDYLAKRGCDAAAVTGLKRPQPGELSRMPSQRWRDALEAASQALNDPALGLHLGASVQLRQLGVLGYAISVAPTMAAALNRLQQFDRLVYQIDPVHVHLEGQMAVLDWYTTVDDPGQIVDEAAIAALVACAREVVGPAAQELPVQVSFVNTAPANTAPYEEYFGCEVLFNAPTTRVSFPARLLPQALATPDPALLAILDQQASLLLDQIPGQDPFESALRRALAEAIAAGDPSLVRISEHMRCAPRTLQRRLDERGLKFQKLLDDSRRQLAEQYLQDTSIPLSEVALLLGYSEQSAFTRSFKRWCGLTPRSWRSRLPSQKSPNHA</sequence>
<evidence type="ECO:0000313" key="6">
    <source>
        <dbReference type="Proteomes" id="UP000192342"/>
    </source>
</evidence>
<dbReference type="SUPFAM" id="SSF46689">
    <property type="entry name" value="Homeodomain-like"/>
    <property type="match status" value="1"/>
</dbReference>
<comment type="caution">
    <text evidence="5">The sequence shown here is derived from an EMBL/GenBank/DDBJ whole genome shotgun (WGS) entry which is preliminary data.</text>
</comment>
<organism evidence="5 6">
    <name type="scientific">Oceanococcus atlanticus</name>
    <dbReference type="NCBI Taxonomy" id="1317117"/>
    <lineage>
        <taxon>Bacteria</taxon>
        <taxon>Pseudomonadati</taxon>
        <taxon>Pseudomonadota</taxon>
        <taxon>Gammaproteobacteria</taxon>
        <taxon>Chromatiales</taxon>
        <taxon>Oceanococcaceae</taxon>
        <taxon>Oceanococcus</taxon>
    </lineage>
</organism>
<dbReference type="OrthoDB" id="5582699at2"/>
<dbReference type="Proteomes" id="UP000192342">
    <property type="component" value="Unassembled WGS sequence"/>
</dbReference>
<dbReference type="PANTHER" id="PTHR47894:SF1">
    <property type="entry name" value="HTH-TYPE TRANSCRIPTIONAL REGULATOR VQSM"/>
    <property type="match status" value="1"/>
</dbReference>
<dbReference type="Pfam" id="PF12625">
    <property type="entry name" value="Arabinose_bd"/>
    <property type="match status" value="1"/>
</dbReference>
<evidence type="ECO:0000259" key="4">
    <source>
        <dbReference type="PROSITE" id="PS01124"/>
    </source>
</evidence>
<evidence type="ECO:0000256" key="3">
    <source>
        <dbReference type="ARBA" id="ARBA00023163"/>
    </source>
</evidence>
<evidence type="ECO:0000256" key="2">
    <source>
        <dbReference type="ARBA" id="ARBA00023125"/>
    </source>
</evidence>
<dbReference type="SMART" id="SM00342">
    <property type="entry name" value="HTH_ARAC"/>
    <property type="match status" value="1"/>
</dbReference>
<dbReference type="AlphaFoldDB" id="A0A1Y1SG37"/>
<gene>
    <name evidence="5" type="ORF">ATO7_01695</name>
</gene>
<dbReference type="PRINTS" id="PR00032">
    <property type="entry name" value="HTHARAC"/>
</dbReference>
<proteinExistence type="predicted"/>
<dbReference type="InterPro" id="IPR032687">
    <property type="entry name" value="AraC-type_N"/>
</dbReference>